<keyword evidence="3" id="KW-1185">Reference proteome</keyword>
<protein>
    <submittedName>
        <fullName evidence="1">Uncharacterized protein</fullName>
    </submittedName>
</protein>
<comment type="caution">
    <text evidence="1">The sequence shown here is derived from an EMBL/GenBank/DDBJ whole genome shotgun (WGS) entry which is preliminary data.</text>
</comment>
<proteinExistence type="predicted"/>
<dbReference type="OrthoDB" id="28939at2759"/>
<dbReference type="AlphaFoldDB" id="A0A8J4FL81"/>
<dbReference type="Proteomes" id="UP000747110">
    <property type="component" value="Unassembled WGS sequence"/>
</dbReference>
<accession>A0A8J4FL81</accession>
<dbReference type="Pfam" id="PF08855">
    <property type="entry name" value="DUF1825"/>
    <property type="match status" value="1"/>
</dbReference>
<gene>
    <name evidence="1" type="ORF">Vretifemale_9894</name>
    <name evidence="2" type="ORF">Vretimale_9378</name>
</gene>
<organism evidence="1 3">
    <name type="scientific">Volvox reticuliferus</name>
    <dbReference type="NCBI Taxonomy" id="1737510"/>
    <lineage>
        <taxon>Eukaryota</taxon>
        <taxon>Viridiplantae</taxon>
        <taxon>Chlorophyta</taxon>
        <taxon>core chlorophytes</taxon>
        <taxon>Chlorophyceae</taxon>
        <taxon>CS clade</taxon>
        <taxon>Chlamydomonadales</taxon>
        <taxon>Volvocaceae</taxon>
        <taxon>Volvox</taxon>
    </lineage>
</organism>
<dbReference type="Proteomes" id="UP000722791">
    <property type="component" value="Unassembled WGS sequence"/>
</dbReference>
<dbReference type="EMBL" id="BNCQ01000017">
    <property type="protein sequence ID" value="GIM04880.1"/>
    <property type="molecule type" value="Genomic_DNA"/>
</dbReference>
<evidence type="ECO:0000313" key="3">
    <source>
        <dbReference type="Proteomes" id="UP000747110"/>
    </source>
</evidence>
<evidence type="ECO:0000313" key="2">
    <source>
        <dbReference type="EMBL" id="GIM04880.1"/>
    </source>
</evidence>
<dbReference type="EMBL" id="BNCP01000020">
    <property type="protein sequence ID" value="GIL80919.1"/>
    <property type="molecule type" value="Genomic_DNA"/>
</dbReference>
<evidence type="ECO:0000313" key="1">
    <source>
        <dbReference type="EMBL" id="GIL80919.1"/>
    </source>
</evidence>
<sequence length="260" mass="30260">MASALIFRPAQCNFMTRRGKGHASCSYIHLRHVSQKSREAFHLRTRHVMRSTPDEDYYAKLFNSPIFRSELVLQEFNKMVQETVSLSQLAAKFPDFDLTGKRMYLDKMDEVSSRYEIFIKRLELSQDPAAKEFLRFTTAQMLEGGLTYSQMFTGLKQSVAQYREWVQQEERVSNNPVAHQQFLQGFRAMWEASFLGRVDLTYLFEKVDPRVLMKAQADPQYWVAVKEIATDPANMGKWLDDPNLGPFVAALWKSMQEKSK</sequence>
<name>A0A8J4FL81_9CHLO</name>
<reference evidence="1" key="1">
    <citation type="journal article" date="2021" name="Proc. Natl. Acad. Sci. U.S.A.">
        <title>Three genomes in the algal genus Volvox reveal the fate of a haploid sex-determining region after a transition to homothallism.</title>
        <authorList>
            <person name="Yamamoto K."/>
            <person name="Hamaji T."/>
            <person name="Kawai-Toyooka H."/>
            <person name="Matsuzaki R."/>
            <person name="Takahashi F."/>
            <person name="Nishimura Y."/>
            <person name="Kawachi M."/>
            <person name="Noguchi H."/>
            <person name="Minakuchi Y."/>
            <person name="Umen J.G."/>
            <person name="Toyoda A."/>
            <person name="Nozaki H."/>
        </authorList>
    </citation>
    <scope>NUCLEOTIDE SEQUENCE</scope>
    <source>
        <strain evidence="2">NIES-3785</strain>
        <strain evidence="1">NIES-3786</strain>
    </source>
</reference>
<dbReference type="InterPro" id="IPR014954">
    <property type="entry name" value="DUF1825"/>
</dbReference>